<organism evidence="1 2">
    <name type="scientific">Posidoniimonas polymericola</name>
    <dbReference type="NCBI Taxonomy" id="2528002"/>
    <lineage>
        <taxon>Bacteria</taxon>
        <taxon>Pseudomonadati</taxon>
        <taxon>Planctomycetota</taxon>
        <taxon>Planctomycetia</taxon>
        <taxon>Pirellulales</taxon>
        <taxon>Lacipirellulaceae</taxon>
        <taxon>Posidoniimonas</taxon>
    </lineage>
</organism>
<protein>
    <submittedName>
        <fullName evidence="1">Phosphoserine phosphatase 1</fullName>
        <ecNumber evidence="1">3.1.3.3</ecNumber>
    </submittedName>
</protein>
<gene>
    <name evidence="1" type="primary">pspA_1</name>
    <name evidence="1" type="ORF">Pla123a_16490</name>
</gene>
<dbReference type="EC" id="3.1.3.3" evidence="1"/>
<keyword evidence="1" id="KW-0378">Hydrolase</keyword>
<dbReference type="SMART" id="SM00855">
    <property type="entry name" value="PGAM"/>
    <property type="match status" value="1"/>
</dbReference>
<dbReference type="InterPro" id="IPR050275">
    <property type="entry name" value="PGM_Phosphatase"/>
</dbReference>
<dbReference type="GO" id="GO:0005737">
    <property type="term" value="C:cytoplasm"/>
    <property type="evidence" value="ECO:0007669"/>
    <property type="project" value="TreeGrafter"/>
</dbReference>
<evidence type="ECO:0000313" key="1">
    <source>
        <dbReference type="EMBL" id="TWT77851.1"/>
    </source>
</evidence>
<dbReference type="PANTHER" id="PTHR48100:SF1">
    <property type="entry name" value="HISTIDINE PHOSPHATASE FAMILY PROTEIN-RELATED"/>
    <property type="match status" value="1"/>
</dbReference>
<dbReference type="RefSeq" id="WP_146585728.1">
    <property type="nucleotide sequence ID" value="NZ_SJPO01000003.1"/>
</dbReference>
<name>A0A5C5YSS0_9BACT</name>
<comment type="caution">
    <text evidence="1">The sequence shown here is derived from an EMBL/GenBank/DDBJ whole genome shotgun (WGS) entry which is preliminary data.</text>
</comment>
<dbReference type="Gene3D" id="3.40.50.1240">
    <property type="entry name" value="Phosphoglycerate mutase-like"/>
    <property type="match status" value="1"/>
</dbReference>
<dbReference type="PANTHER" id="PTHR48100">
    <property type="entry name" value="BROAD-SPECIFICITY PHOSPHATASE YOR283W-RELATED"/>
    <property type="match status" value="1"/>
</dbReference>
<dbReference type="Proteomes" id="UP000318478">
    <property type="component" value="Unassembled WGS sequence"/>
</dbReference>
<dbReference type="InterPro" id="IPR013078">
    <property type="entry name" value="His_Pase_superF_clade-1"/>
</dbReference>
<proteinExistence type="predicted"/>
<dbReference type="Pfam" id="PF00300">
    <property type="entry name" value="His_Phos_1"/>
    <property type="match status" value="1"/>
</dbReference>
<dbReference type="GO" id="GO:0016791">
    <property type="term" value="F:phosphatase activity"/>
    <property type="evidence" value="ECO:0007669"/>
    <property type="project" value="TreeGrafter"/>
</dbReference>
<dbReference type="AlphaFoldDB" id="A0A5C5YSS0"/>
<sequence length="215" mass="23300">MPSVIEFPAADTTLVYLLRHGATPHNMMKPPRLQGSAVNESLTDLGREQAARAAQALAERPIAAVYSSPLKRAHETAQIVAGPHGHEAQPDAAFEEVHVGRWENQTWAEIQAEDAEAYALYRENPHLHGYPGGETGQQLLDRVTAGMHAVVERHHGAEIVVVAHSVVNRLFLGGLLGVPPKDSHWTPTSNCGVSTVRFKEGKAKVLTLNATAHLM</sequence>
<dbReference type="SUPFAM" id="SSF53254">
    <property type="entry name" value="Phosphoglycerate mutase-like"/>
    <property type="match status" value="1"/>
</dbReference>
<dbReference type="OrthoDB" id="9782128at2"/>
<accession>A0A5C5YSS0</accession>
<evidence type="ECO:0000313" key="2">
    <source>
        <dbReference type="Proteomes" id="UP000318478"/>
    </source>
</evidence>
<dbReference type="CDD" id="cd07067">
    <property type="entry name" value="HP_PGM_like"/>
    <property type="match status" value="1"/>
</dbReference>
<reference evidence="1 2" key="1">
    <citation type="submission" date="2019-02" db="EMBL/GenBank/DDBJ databases">
        <title>Deep-cultivation of Planctomycetes and their phenomic and genomic characterization uncovers novel biology.</title>
        <authorList>
            <person name="Wiegand S."/>
            <person name="Jogler M."/>
            <person name="Boedeker C."/>
            <person name="Pinto D."/>
            <person name="Vollmers J."/>
            <person name="Rivas-Marin E."/>
            <person name="Kohn T."/>
            <person name="Peeters S.H."/>
            <person name="Heuer A."/>
            <person name="Rast P."/>
            <person name="Oberbeckmann S."/>
            <person name="Bunk B."/>
            <person name="Jeske O."/>
            <person name="Meyerdierks A."/>
            <person name="Storesund J.E."/>
            <person name="Kallscheuer N."/>
            <person name="Luecker S."/>
            <person name="Lage O.M."/>
            <person name="Pohl T."/>
            <person name="Merkel B.J."/>
            <person name="Hornburger P."/>
            <person name="Mueller R.-W."/>
            <person name="Bruemmer F."/>
            <person name="Labrenz M."/>
            <person name="Spormann A.M."/>
            <person name="Op Den Camp H."/>
            <person name="Overmann J."/>
            <person name="Amann R."/>
            <person name="Jetten M.S.M."/>
            <person name="Mascher T."/>
            <person name="Medema M.H."/>
            <person name="Devos D.P."/>
            <person name="Kaster A.-K."/>
            <person name="Ovreas L."/>
            <person name="Rohde M."/>
            <person name="Galperin M.Y."/>
            <person name="Jogler C."/>
        </authorList>
    </citation>
    <scope>NUCLEOTIDE SEQUENCE [LARGE SCALE GENOMIC DNA]</scope>
    <source>
        <strain evidence="1 2">Pla123a</strain>
    </source>
</reference>
<dbReference type="EMBL" id="SJPO01000003">
    <property type="protein sequence ID" value="TWT77851.1"/>
    <property type="molecule type" value="Genomic_DNA"/>
</dbReference>
<dbReference type="InterPro" id="IPR029033">
    <property type="entry name" value="His_PPase_superfam"/>
</dbReference>
<keyword evidence="2" id="KW-1185">Reference proteome</keyword>